<feature type="compositionally biased region" description="Polar residues" evidence="2">
    <location>
        <begin position="1578"/>
        <end position="1599"/>
    </location>
</feature>
<evidence type="ECO:0000256" key="1">
    <source>
        <dbReference type="ARBA" id="ARBA00022737"/>
    </source>
</evidence>
<dbReference type="PANTHER" id="PTHR32305:SF17">
    <property type="entry name" value="TRNA NUCLEASE WAPA"/>
    <property type="match status" value="1"/>
</dbReference>
<dbReference type="InterPro" id="IPR003587">
    <property type="entry name" value="Hint_dom_N"/>
</dbReference>
<feature type="region of interest" description="Disordered" evidence="2">
    <location>
        <begin position="1570"/>
        <end position="1599"/>
    </location>
</feature>
<evidence type="ECO:0000313" key="5">
    <source>
        <dbReference type="Proteomes" id="UP000597656"/>
    </source>
</evidence>
<comment type="caution">
    <text evidence="4">The sequence shown here is derived from an EMBL/GenBank/DDBJ whole genome shotgun (WGS) entry which is preliminary data.</text>
</comment>
<reference evidence="5" key="1">
    <citation type="journal article" date="2019" name="Int. J. Syst. Evol. Microbiol.">
        <title>The Global Catalogue of Microorganisms (GCM) 10K type strain sequencing project: providing services to taxonomists for standard genome sequencing and annotation.</title>
        <authorList>
            <consortium name="The Broad Institute Genomics Platform"/>
            <consortium name="The Broad Institute Genome Sequencing Center for Infectious Disease"/>
            <person name="Wu L."/>
            <person name="Ma J."/>
        </authorList>
    </citation>
    <scope>NUCLEOTIDE SEQUENCE [LARGE SCALE GENOMIC DNA]</scope>
    <source>
        <strain evidence="5">CGMCC 4.7319</strain>
    </source>
</reference>
<name>A0ABQ2HW48_9PSEU</name>
<sequence length="2234" mass="239535">MLATGQDALAAGENKYSWKLPELQKDKSVATSAVSARPKPVDPAARAAVTKIDAPSWPGESQADVDLGGAGAAAAKAAPGLVSVQRKDNGLAAKSAKTAKVRVNVKGQDAAQKLGLNGVVFTLGDAGGAAGAPLRLGVDYGKFASAFGGDYASRLRLVTLPACALSTPDKSECRRATPLEGTGNDRKTNTVSADFTPSAGTGVLAVAAAPSSGNGSFAATSLAPAGSWNAGGSSGDFSYGYPMRVPPAVGGKAPSVSLGYSSQSLDGRMSATNNQASIVGDGWDISPGGFIERQYKPCSLDLGGNNGQEKTGDACWATDNATISLAGVSGKLVKAGEDAATGITTWRAKNDDGARVERHKGAVNGDNDGEYWKVTTTDGTQYFLGVNRLPGWTAGKPETNSAWTQRVFGNNSLEPCNQSSFAASGCDQAYRWNIDYSVDPHGNVTTYHYKKEMNHYGRNGDPAKGTPYVRGGWLDHIEYGLRSDNFFGPVGGRVQFDMAERCLPNGAITCAEGQLNASTAASWPDVPFDQICNAGEQCTLRMTQTFFTRKRLVKVIAQVGDGSGGYSDVDSWALTQDFPPTGDGTSPALNLKSIVHTGHVGGGAGIALPATTFDRQVMDNRVDSGHDNLSPLTRYRITGITGEGGARTEIRYSGRDCVPGTRMPASPESNTLRCYPTWWTPDGAQNPILDYFQKYVVTDVVDDDRTGVSSLLKTHYDYLGDPAWKFDENDFAEANRRTYSQWRGYGTVRTVKGDPGGKQSVSETVYMRGMDGATVSNSEGEPITDADRLQGFVRETREYNDGVLVSASVNDPWVSEATATGTDGKQAKLSNVLAVRGRTLLENGQWRRTKVVKSYDSVGIVTSAEDHGDLDVTSDESCTATTFARNESAWMLSYASQVETTKGLCGPAATAANILSIAKSSYDGQAWGTAPTKGDITKVEALDKWDGTGQKWVTATTSTFDAYGRPLEVVDAAGQKTTTAYTPATGPVKQVTSTNALGHVSNGYFEPAWGASTASVDANGRRSDLSYDALGRMTAAWLPGHPKATAKADAVFEYTYNTNAPSVVTSKQLKEDDTYLVSYTLYDGLFRERQTQSPSPAGGRLISDTFYDSRGLPYKTNGAYWNDQAASGTLAGALDNAVPNQTITEYDGMGRAAASIYRKYAVEQWRSTTSYGGDRVHTVPPQGGTATTVISDAQGRTTEKRQYTAGLGTAFDATKYAYTPAGQLASVTDPAGNAWRSTYDLRGRKIASDDPDAGHTDIVYDAAGRVLSSTDARGRTVAYAYDALSRKIASFDGSTSGTKLAEWQYDTTAAGLGMLTLSRRWVNGQAYVNKVNGYDDAGRPTGQKVIVPAAAEGVLGTTYELKYFYSYTGKLRSLNYQDANSGGKTIVPGEGVTTGYNSFGLPEYTLGQDRYVSSTNYSAMGEVLQETYDHENSENNLWVTNFYEEGTRRLERTIADKETPTGYRIADRNYSYDASGNINRVADTPEGGASDIQCFGYDHLRRMTQAWTPSSGSCAAARSTSALGGAAPYWLSWTFDKTGNRLTQTAHASAGDTTNTFTYPAAGAAQPHTVSKVDTAGPNGTSQDTFGYDASGNTTSRRISGDTQTLEYDVEGRVSKVRNADGKESTYLYDADGNRLIAREPSAKTLYVFGQEIRLETGATTPSWTRFYSHNGHTVAQRNSISGVKWLLSDHQGTEIAAVTQRNLTVASRRQTPFGETRGSAATPWNTQGFVGGTREESGLTRVGARMYDSGSGRFLSADPIIDNNDPQQLNGYAYSNNSPVTFSDPTGLLAGGQCGPDGILCGGGRENYQNDKEYNQVRDDFKRERSAQQQQASTIRQHTDQGLRDAGISRAQYEEALKNAHKTKWDVIKEVAWEMLKDISGWNDIVGCFTKGDIWACGGLVMNLVPWGKVGKVIEAGYKAVKAVSSMATIISKAQGLLRRVEGFVANAQRVALDQLRKIGGTAPGCDNSFMPGTKVLLADGSSKPIEEMQNGDQVLATDEKTGESSARAVVGTIVGFGNKNLVEITVDGGGMVTATDNHPFWLPEQKKWARADQLEVGSVLQASLNTWVKVVALRMWTAQEKVYNLTVDLHHTYYVAVGASSAFVHNCGDGGVWGRLKPSGVGNEINHMPQNASTSITEYSGPAIRMDIEDHRQLYSTGSTRVSRAWLAMQRDLVSSGRIDKALMNDVNDVLTRFPGKYNNAIGEMIGDLAGNAQYQDLRKVPSQVHVQLTLW</sequence>
<accession>A0ABQ2HW48</accession>
<dbReference type="PANTHER" id="PTHR32305">
    <property type="match status" value="1"/>
</dbReference>
<dbReference type="InterPro" id="IPR050708">
    <property type="entry name" value="T6SS_VgrG/RHS"/>
</dbReference>
<keyword evidence="1" id="KW-0677">Repeat</keyword>
<dbReference type="InterPro" id="IPR036844">
    <property type="entry name" value="Hint_dom_sf"/>
</dbReference>
<organism evidence="4 5">
    <name type="scientific">Lentzea pudingi</name>
    <dbReference type="NCBI Taxonomy" id="1789439"/>
    <lineage>
        <taxon>Bacteria</taxon>
        <taxon>Bacillati</taxon>
        <taxon>Actinomycetota</taxon>
        <taxon>Actinomycetes</taxon>
        <taxon>Pseudonocardiales</taxon>
        <taxon>Pseudonocardiaceae</taxon>
        <taxon>Lentzea</taxon>
    </lineage>
</organism>
<dbReference type="InterPro" id="IPR022385">
    <property type="entry name" value="Rhs_assc_core"/>
</dbReference>
<evidence type="ECO:0000313" key="4">
    <source>
        <dbReference type="EMBL" id="GGM93285.1"/>
    </source>
</evidence>
<dbReference type="InterPro" id="IPR006530">
    <property type="entry name" value="YD"/>
</dbReference>
<dbReference type="PROSITE" id="PS50818">
    <property type="entry name" value="INTEIN_C_TER"/>
    <property type="match status" value="1"/>
</dbReference>
<dbReference type="PROSITE" id="PS50817">
    <property type="entry name" value="INTEIN_N_TER"/>
    <property type="match status" value="1"/>
</dbReference>
<evidence type="ECO:0000259" key="3">
    <source>
        <dbReference type="SMART" id="SM00306"/>
    </source>
</evidence>
<dbReference type="Pfam" id="PF25023">
    <property type="entry name" value="TEN_YD-shell"/>
    <property type="match status" value="1"/>
</dbReference>
<dbReference type="Pfam" id="PF05593">
    <property type="entry name" value="RHS_repeat"/>
    <property type="match status" value="2"/>
</dbReference>
<dbReference type="NCBIfam" id="TIGR01643">
    <property type="entry name" value="YD_repeat_2x"/>
    <property type="match status" value="2"/>
</dbReference>
<dbReference type="InterPro" id="IPR006141">
    <property type="entry name" value="Intein_N"/>
</dbReference>
<dbReference type="SMART" id="SM00306">
    <property type="entry name" value="HintN"/>
    <property type="match status" value="1"/>
</dbReference>
<dbReference type="Pfam" id="PF07591">
    <property type="entry name" value="PT-HINT"/>
    <property type="match status" value="1"/>
</dbReference>
<proteinExistence type="predicted"/>
<dbReference type="Gene3D" id="2.180.10.10">
    <property type="entry name" value="RHS repeat-associated core"/>
    <property type="match status" value="2"/>
</dbReference>
<dbReference type="Gene3D" id="2.170.16.10">
    <property type="entry name" value="Hedgehog/Intein (Hint) domain"/>
    <property type="match status" value="1"/>
</dbReference>
<dbReference type="EMBL" id="BMNC01000004">
    <property type="protein sequence ID" value="GGM93285.1"/>
    <property type="molecule type" value="Genomic_DNA"/>
</dbReference>
<dbReference type="InterPro" id="IPR031325">
    <property type="entry name" value="RHS_repeat"/>
</dbReference>
<dbReference type="NCBIfam" id="TIGR01443">
    <property type="entry name" value="intein_Cterm"/>
    <property type="match status" value="1"/>
</dbReference>
<dbReference type="NCBIfam" id="TIGR03696">
    <property type="entry name" value="Rhs_assc_core"/>
    <property type="match status" value="1"/>
</dbReference>
<feature type="region of interest" description="Disordered" evidence="2">
    <location>
        <begin position="1711"/>
        <end position="1735"/>
    </location>
</feature>
<keyword evidence="5" id="KW-1185">Reference proteome</keyword>
<protein>
    <submittedName>
        <fullName evidence="4">Type IV secretion protein Rhs</fullName>
    </submittedName>
</protein>
<dbReference type="InterPro" id="IPR030934">
    <property type="entry name" value="Intein_C"/>
</dbReference>
<feature type="domain" description="Hint" evidence="3">
    <location>
        <begin position="1968"/>
        <end position="2066"/>
    </location>
</feature>
<evidence type="ECO:0000256" key="2">
    <source>
        <dbReference type="SAM" id="MobiDB-lite"/>
    </source>
</evidence>
<dbReference type="SUPFAM" id="SSF51294">
    <property type="entry name" value="Hedgehog/intein (Hint) domain"/>
    <property type="match status" value="1"/>
</dbReference>
<dbReference type="Proteomes" id="UP000597656">
    <property type="component" value="Unassembled WGS sequence"/>
</dbReference>
<dbReference type="CDD" id="cd00081">
    <property type="entry name" value="Hint"/>
    <property type="match status" value="1"/>
</dbReference>
<dbReference type="InterPro" id="IPR056823">
    <property type="entry name" value="TEN-like_YD-shell"/>
</dbReference>
<gene>
    <name evidence="4" type="ORF">GCM10011609_33450</name>
</gene>